<dbReference type="EMBL" id="JAPMKV010000010">
    <property type="protein sequence ID" value="MCX7445806.1"/>
    <property type="molecule type" value="Genomic_DNA"/>
</dbReference>
<accession>A0ABT3WUH0</accession>
<name>A0ABT3WUH0_9CORY</name>
<comment type="caution">
    <text evidence="1">The sequence shown here is derived from an EMBL/GenBank/DDBJ whole genome shotgun (WGS) entry which is preliminary data.</text>
</comment>
<reference evidence="1" key="1">
    <citation type="submission" date="2022-11" db="EMBL/GenBank/DDBJ databases">
        <title>Corynebacterium sp. isolated from Penguins.</title>
        <authorList>
            <person name="Sedlar K."/>
            <person name="Svec P."/>
        </authorList>
    </citation>
    <scope>NUCLEOTIDE SEQUENCE</scope>
    <source>
        <strain evidence="1">P7003</strain>
    </source>
</reference>
<dbReference type="RefSeq" id="WP_267186833.1">
    <property type="nucleotide sequence ID" value="NZ_JAPMKV010000010.1"/>
</dbReference>
<protein>
    <submittedName>
        <fullName evidence="1">Uncharacterized protein</fullName>
    </submittedName>
</protein>
<sequence length="166" mass="18514">MYAIYTTGTPRCYTGPNFGADIETLAHDLIDEAGDRGSMLNDEGGDLEALFRMVYPLDESELDDDETNPPAPQVTPDLLIRAAAVIWDEHEKFIVVDDDYRGKVHATIAEVETEIRTRLGGEADDYNVGRIADASHTYVRSLSGYVDSTIAQDRFAKICEQCRYDD</sequence>
<gene>
    <name evidence="1" type="ORF">OS125_11240</name>
</gene>
<keyword evidence="2" id="KW-1185">Reference proteome</keyword>
<evidence type="ECO:0000313" key="2">
    <source>
        <dbReference type="Proteomes" id="UP001081709"/>
    </source>
</evidence>
<organism evidence="1 2">
    <name type="scientific">Corynebacterium pygosceleis</name>
    <dbReference type="NCBI Taxonomy" id="2800406"/>
    <lineage>
        <taxon>Bacteria</taxon>
        <taxon>Bacillati</taxon>
        <taxon>Actinomycetota</taxon>
        <taxon>Actinomycetes</taxon>
        <taxon>Mycobacteriales</taxon>
        <taxon>Corynebacteriaceae</taxon>
        <taxon>Corynebacterium</taxon>
    </lineage>
</organism>
<dbReference type="Proteomes" id="UP001081709">
    <property type="component" value="Unassembled WGS sequence"/>
</dbReference>
<evidence type="ECO:0000313" key="1">
    <source>
        <dbReference type="EMBL" id="MCX7445806.1"/>
    </source>
</evidence>
<proteinExistence type="predicted"/>